<dbReference type="EMBL" id="SHLC01000001">
    <property type="protein sequence ID" value="RZU64905.1"/>
    <property type="molecule type" value="Genomic_DNA"/>
</dbReference>
<evidence type="ECO:0000313" key="2">
    <source>
        <dbReference type="Proteomes" id="UP000291483"/>
    </source>
</evidence>
<sequence length="56" mass="6037">MSWNDGHVTLSLTLKAGPKAGLTSVSCSCEWARMYPTQVGAKRGERAHLKLNGIHA</sequence>
<dbReference type="Proteomes" id="UP000291483">
    <property type="component" value="Unassembled WGS sequence"/>
</dbReference>
<protein>
    <submittedName>
        <fullName evidence="1">Uncharacterized protein</fullName>
    </submittedName>
</protein>
<reference evidence="1 2" key="1">
    <citation type="submission" date="2019-02" db="EMBL/GenBank/DDBJ databases">
        <title>Sequencing the genomes of 1000 actinobacteria strains.</title>
        <authorList>
            <person name="Klenk H.-P."/>
        </authorList>
    </citation>
    <scope>NUCLEOTIDE SEQUENCE [LARGE SCALE GENOMIC DNA]</scope>
    <source>
        <strain evidence="1 2">DSM 18319</strain>
    </source>
</reference>
<evidence type="ECO:0000313" key="1">
    <source>
        <dbReference type="EMBL" id="RZU64905.1"/>
    </source>
</evidence>
<proteinExistence type="predicted"/>
<accession>A0A4Q8ALY8</accession>
<gene>
    <name evidence="1" type="ORF">EV379_1216</name>
</gene>
<organism evidence="1 2">
    <name type="scientific">Microterricola gilva</name>
    <dbReference type="NCBI Taxonomy" id="393267"/>
    <lineage>
        <taxon>Bacteria</taxon>
        <taxon>Bacillati</taxon>
        <taxon>Actinomycetota</taxon>
        <taxon>Actinomycetes</taxon>
        <taxon>Micrococcales</taxon>
        <taxon>Microbacteriaceae</taxon>
        <taxon>Microterricola</taxon>
    </lineage>
</organism>
<comment type="caution">
    <text evidence="1">The sequence shown here is derived from an EMBL/GenBank/DDBJ whole genome shotgun (WGS) entry which is preliminary data.</text>
</comment>
<dbReference type="AlphaFoldDB" id="A0A4Q8ALY8"/>
<name>A0A4Q8ALY8_9MICO</name>
<keyword evidence="2" id="KW-1185">Reference proteome</keyword>